<name>A0A4R5VG26_9BACT</name>
<keyword evidence="2" id="KW-1185">Reference proteome</keyword>
<proteinExistence type="predicted"/>
<evidence type="ECO:0000313" key="2">
    <source>
        <dbReference type="Proteomes" id="UP000295438"/>
    </source>
</evidence>
<reference evidence="1 2" key="1">
    <citation type="submission" date="2019-03" db="EMBL/GenBank/DDBJ databases">
        <title>Algoriphagus aquimaris sp. nov., isolated form marine sediment in Pohang, Korea.</title>
        <authorList>
            <person name="Kim J."/>
            <person name="Yoon S.-H."/>
            <person name="Lee S.-S."/>
        </authorList>
    </citation>
    <scope>NUCLEOTIDE SEQUENCE [LARGE SCALE GENOMIC DNA]</scope>
    <source>
        <strain evidence="1 2">F21</strain>
    </source>
</reference>
<dbReference type="RefSeq" id="WP_133389349.1">
    <property type="nucleotide sequence ID" value="NZ_SMUW01000005.1"/>
</dbReference>
<dbReference type="Proteomes" id="UP000295438">
    <property type="component" value="Unassembled WGS sequence"/>
</dbReference>
<sequence length="85" mass="9533">MNFGYKIQGLENHFGKSSFQAKINLILSSSNQKFLSDKGQRYLIGKQYLPGAFVDPQLVKIGAVLELAQSLDESMNTNRKLTKPQ</sequence>
<evidence type="ECO:0000313" key="1">
    <source>
        <dbReference type="EMBL" id="TDK51473.1"/>
    </source>
</evidence>
<protein>
    <submittedName>
        <fullName evidence="1">Uncharacterized protein</fullName>
    </submittedName>
</protein>
<gene>
    <name evidence="1" type="ORF">E1898_00040</name>
</gene>
<accession>A0A4R5VG26</accession>
<comment type="caution">
    <text evidence="1">The sequence shown here is derived from an EMBL/GenBank/DDBJ whole genome shotgun (WGS) entry which is preliminary data.</text>
</comment>
<dbReference type="EMBL" id="SMUW01000005">
    <property type="protein sequence ID" value="TDK51473.1"/>
    <property type="molecule type" value="Genomic_DNA"/>
</dbReference>
<dbReference type="AlphaFoldDB" id="A0A4R5VG26"/>
<organism evidence="1 2">
    <name type="scientific">Algoriphagus formosus</name>
    <dbReference type="NCBI Taxonomy" id="2007308"/>
    <lineage>
        <taxon>Bacteria</taxon>
        <taxon>Pseudomonadati</taxon>
        <taxon>Bacteroidota</taxon>
        <taxon>Cytophagia</taxon>
        <taxon>Cytophagales</taxon>
        <taxon>Cyclobacteriaceae</taxon>
        <taxon>Algoriphagus</taxon>
    </lineage>
</organism>